<evidence type="ECO:0007829" key="3">
    <source>
        <dbReference type="PeptideAtlas" id="I3L2K8"/>
    </source>
</evidence>
<dbReference type="OrthoDB" id="5772781at2759"/>
<dbReference type="AlphaFoldDB" id="I3L2K8"/>
<reference evidence="1" key="4">
    <citation type="submission" date="2025-08" db="UniProtKB">
        <authorList>
            <consortium name="Ensembl"/>
        </authorList>
    </citation>
    <scope>IDENTIFICATION</scope>
</reference>
<dbReference type="ChiTaRS" id="FN3KRP">
    <property type="organism name" value="human"/>
</dbReference>
<sequence length="50" mass="5717">FGSGYRGSSLNIMRNLVKAPQQKAEQNRVPLECWFLCGVRKDRECGQFPT</sequence>
<reference evidence="1 2" key="1">
    <citation type="journal article" date="2001" name="Nature">
        <title>Initial sequencing and analysis of the human genome.</title>
        <authorList>
            <consortium name="International Human Genome Sequencing Consortium"/>
            <person name="Lander E.S."/>
            <person name="Linton L.M."/>
            <person name="Birren B."/>
            <person name="Nusbaum C."/>
            <person name="Zody M.C."/>
            <person name="Baldwin J."/>
            <person name="Devon K."/>
            <person name="Dewar K."/>
            <person name="Doyle M."/>
            <person name="FitzHugh W."/>
            <person name="Funke R."/>
            <person name="Gage D."/>
            <person name="Harris K."/>
            <person name="Heaford A."/>
            <person name="Howland J."/>
            <person name="Kann L."/>
            <person name="Lehoczky J."/>
            <person name="LeVine R."/>
            <person name="McEwan P."/>
            <person name="McKernan K."/>
            <person name="Meldrim J."/>
            <person name="Mesirov J.P."/>
            <person name="Miranda C."/>
            <person name="Morris W."/>
            <person name="Naylor J."/>
            <person name="Raymond C."/>
            <person name="Rosetti M."/>
            <person name="Santos R."/>
            <person name="Sheridan A."/>
            <person name="Sougnez C."/>
            <person name="Stange-Thomann N."/>
            <person name="Stojanovic N."/>
            <person name="Subramanian A."/>
            <person name="Wyman D."/>
            <person name="Rogers J."/>
            <person name="Sulston J."/>
            <person name="Ainscough R."/>
            <person name="Beck S."/>
            <person name="Bentley D."/>
            <person name="Burton J."/>
            <person name="Clee C."/>
            <person name="Carter N."/>
            <person name="Coulson A."/>
            <person name="Deadman R."/>
            <person name="Deloukas P."/>
            <person name="Dunham A."/>
            <person name="Dunham I."/>
            <person name="Durbin R."/>
            <person name="French L."/>
            <person name="Grafham D."/>
            <person name="Gregory S."/>
            <person name="Hubbard T."/>
            <person name="Humphray S."/>
            <person name="Hunt A."/>
            <person name="Jones M."/>
            <person name="Lloyd C."/>
            <person name="McMurray A."/>
            <person name="Matthews L."/>
            <person name="Mercer S."/>
            <person name="Milne S."/>
            <person name="Mullikin J.C."/>
            <person name="Mungall A."/>
            <person name="Plumb R."/>
            <person name="Ross M."/>
            <person name="Shownkeen R."/>
            <person name="Sims S."/>
            <person name="Waterston R.H."/>
            <person name="Wilson R.K."/>
            <person name="Hillier L.W."/>
            <person name="McPherson J.D."/>
            <person name="Marra M.A."/>
            <person name="Mardis E.R."/>
            <person name="Fulton L.A."/>
            <person name="Chinwalla A.T."/>
            <person name="Pepin K.H."/>
            <person name="Gish W.R."/>
            <person name="Chissoe S.L."/>
            <person name="Wendl M.C."/>
            <person name="Delehaunty K.D."/>
            <person name="Miner T.L."/>
            <person name="Delehaunty A."/>
            <person name="Kramer J.B."/>
            <person name="Cook L.L."/>
            <person name="Fulton R.S."/>
            <person name="Johnson D.L."/>
            <person name="Minx P.J."/>
            <person name="Clifton S.W."/>
            <person name="Hawkins T."/>
            <person name="Branscomb E."/>
            <person name="Predki P."/>
            <person name="Richardson P."/>
            <person name="Wenning S."/>
            <person name="Slezak T."/>
            <person name="Doggett N."/>
            <person name="Cheng J.F."/>
            <person name="Olsen A."/>
            <person name="Lucas S."/>
            <person name="Elkin C."/>
            <person name="Uberbacher E."/>
            <person name="Frazier M."/>
            <person name="Gibbs R.A."/>
            <person name="Muzny D.M."/>
            <person name="Scherer S.E."/>
            <person name="Bouck J.B."/>
            <person name="Sodergren E.J."/>
            <person name="Worley K.C."/>
            <person name="Rives C.M."/>
            <person name="Gorrell J.H."/>
            <person name="Metzker M.L."/>
            <person name="Naylor S.L."/>
            <person name="Kucherlapati R.S."/>
            <person name="Nelson D.L."/>
            <person name="Weinstock G.M."/>
            <person name="Sakaki Y."/>
            <person name="Fujiyama A."/>
            <person name="Hattori M."/>
            <person name="Yada T."/>
            <person name="Toyoda A."/>
            <person name="Itoh T."/>
            <person name="Kawagoe C."/>
            <person name="Watanabe H."/>
            <person name="Totoki Y."/>
            <person name="Taylor T."/>
            <person name="Weissenbach J."/>
            <person name="Heilig R."/>
            <person name="Saurin W."/>
            <person name="Artiguenave F."/>
            <person name="Brottier P."/>
            <person name="Bruls T."/>
            <person name="Pelletier E."/>
            <person name="Robert C."/>
            <person name="Wincker P."/>
            <person name="Smith D.R."/>
            <person name="Doucette-Stamm L."/>
            <person name="Rubenfield M."/>
            <person name="Weinstock K."/>
            <person name="Lee H.M."/>
            <person name="Dubois J."/>
            <person name="Rosenthal A."/>
            <person name="Platzer M."/>
            <person name="Nyakatura G."/>
            <person name="Taudien S."/>
            <person name="Rump A."/>
            <person name="Yang H."/>
            <person name="Yu J."/>
            <person name="Wang J."/>
            <person name="Huang G."/>
            <person name="Gu J."/>
            <person name="Hood L."/>
            <person name="Rowen L."/>
            <person name="Madan A."/>
            <person name="Qin S."/>
            <person name="Davis R.W."/>
            <person name="Federspiel N.A."/>
            <person name="Abola A.P."/>
            <person name="Proctor M.J."/>
            <person name="Myers R.M."/>
            <person name="Schmutz J."/>
            <person name="Dickson M."/>
            <person name="Grimwood J."/>
            <person name="Cox D.R."/>
            <person name="Olson M.V."/>
            <person name="Kaul R."/>
            <person name="Raymond C."/>
            <person name="Shimizu N."/>
            <person name="Kawasaki K."/>
            <person name="Minoshima S."/>
            <person name="Evans G.A."/>
            <person name="Athanasiou M."/>
            <person name="Schultz R."/>
            <person name="Roe B.A."/>
            <person name="Chen F."/>
            <person name="Pan H."/>
            <person name="Ramser J."/>
            <person name="Lehrach H."/>
            <person name="Reinhardt R."/>
            <person name="McCombie W.R."/>
            <person name="de la Bastide M."/>
            <person name="Dedhia N."/>
            <person name="Blocker H."/>
            <person name="Hornischer K."/>
            <person name="Nordsiek G."/>
            <person name="Agarwala R."/>
            <person name="Aravind L."/>
            <person name="Bailey J.A."/>
            <person name="Bateman A."/>
            <person name="Batzoglou S."/>
            <person name="Birney E."/>
            <person name="Bork P."/>
            <person name="Brown D.G."/>
            <person name="Burge C.B."/>
            <person name="Cerutti L."/>
            <person name="Chen H.C."/>
            <person name="Church D."/>
            <person name="Clamp M."/>
            <person name="Copley R.R."/>
            <person name="Doerks T."/>
            <person name="Eddy S.R."/>
            <person name="Eichler E.E."/>
            <person name="Furey T.S."/>
            <person name="Galagan J."/>
            <person name="Gilbert J.G."/>
            <person name="Harmon C."/>
            <person name="Hayashizaki Y."/>
            <person name="Haussler D."/>
            <person name="Hermjakob H."/>
            <person name="Hokamp K."/>
            <person name="Jang W."/>
            <person name="Johnson L.S."/>
            <person name="Jones T.A."/>
            <person name="Kasif S."/>
            <person name="Kaspryzk A."/>
            <person name="Kennedy S."/>
            <person name="Kent W.J."/>
            <person name="Kitts P."/>
            <person name="Koonin E.V."/>
            <person name="Korf I."/>
            <person name="Kulp D."/>
            <person name="Lancet D."/>
            <person name="Lowe T.M."/>
            <person name="McLysaght A."/>
            <person name="Mikkelsen T."/>
            <person name="Moran J.V."/>
            <person name="Mulder N."/>
            <person name="Pollara V.J."/>
            <person name="Ponting C.P."/>
            <person name="Schuler G."/>
            <person name="Schultz J."/>
            <person name="Slater G."/>
            <person name="Smit A.F."/>
            <person name="Stupka E."/>
            <person name="Szustakowski J."/>
            <person name="Thierry-Mieg D."/>
            <person name="Thierry-Mieg J."/>
            <person name="Wagner L."/>
            <person name="Wallis J."/>
            <person name="Wheeler R."/>
            <person name="Williams A."/>
            <person name="Wolf Y.I."/>
            <person name="Wolfe K.H."/>
            <person name="Yang S.P."/>
            <person name="Yeh R.F."/>
            <person name="Collins F."/>
            <person name="Guyer M.S."/>
            <person name="Peterson J."/>
            <person name="Felsenfeld A."/>
            <person name="Wetterstrand K.A."/>
            <person name="Patrinos A."/>
            <person name="Morgan M.J."/>
            <person name="de Jong P."/>
            <person name="Catanese J.J."/>
            <person name="Osoegawa K."/>
            <person name="Shizuya H."/>
            <person name="Choi S."/>
            <person name="Chen Y.J."/>
        </authorList>
    </citation>
    <scope>NUCLEOTIDE SEQUENCE [LARGE SCALE GENOMIC DNA]</scope>
</reference>
<gene>
    <name evidence="1" type="primary">FN3KRP</name>
</gene>
<organism evidence="1 2">
    <name type="scientific">Homo sapiens</name>
    <name type="common">Human</name>
    <dbReference type="NCBI Taxonomy" id="9606"/>
    <lineage>
        <taxon>Eukaryota</taxon>
        <taxon>Metazoa</taxon>
        <taxon>Chordata</taxon>
        <taxon>Craniata</taxon>
        <taxon>Vertebrata</taxon>
        <taxon>Euteleostomi</taxon>
        <taxon>Mammalia</taxon>
        <taxon>Eutheria</taxon>
        <taxon>Euarchontoglires</taxon>
        <taxon>Primates</taxon>
        <taxon>Haplorrhini</taxon>
        <taxon>Catarrhini</taxon>
        <taxon>Hominidae</taxon>
        <taxon>Homo</taxon>
    </lineage>
</organism>
<dbReference type="Proteomes" id="UP000005640">
    <property type="component" value="Chromosome 17"/>
</dbReference>
<dbReference type="GeneTree" id="ENSGT00390000005730"/>
<evidence type="ECO:0007829" key="4">
    <source>
        <dbReference type="ProteomicsDB" id="I3L2K8"/>
    </source>
</evidence>
<dbReference type="Bgee" id="ENSG00000141560">
    <property type="expression patterns" value="Expressed in C1 segment of cervical spinal cord and 172 other cell types or tissues"/>
</dbReference>
<dbReference type="VEuPathDB" id="HostDB:ENSG00000141560"/>
<dbReference type="HOGENOM" id="CLU_3129458_0_0_1"/>
<dbReference type="HGNC" id="HGNC:25700">
    <property type="gene designation" value="FN3KRP"/>
</dbReference>
<reference evidence="1" key="5">
    <citation type="submission" date="2025-09" db="UniProtKB">
        <authorList>
            <consortium name="Ensembl"/>
        </authorList>
    </citation>
    <scope>IDENTIFICATION</scope>
</reference>
<reference evidence="1 2" key="3">
    <citation type="journal article" date="2006" name="Nature">
        <title>DNA sequence of human chromosome 17 and analysis of rearrangement in the human lineage.</title>
        <authorList>
            <person name="Zody M.C."/>
            <person name="Garber M."/>
            <person name="Adams D.J."/>
            <person name="Sharpe T."/>
            <person name="Harrow J."/>
            <person name="Lupski J.R."/>
            <person name="Nicholson C."/>
            <person name="Searle S.M."/>
            <person name="Wilming L."/>
            <person name="Young S.K."/>
            <person name="Abouelleil A."/>
            <person name="Allen N.R."/>
            <person name="Bi W."/>
            <person name="Bloom T."/>
            <person name="Borowsky M.L."/>
            <person name="Bugalter B.E."/>
            <person name="Butler J."/>
            <person name="Chang J.L."/>
            <person name="Chen C.K."/>
            <person name="Cook A."/>
            <person name="Corum B."/>
            <person name="Cuomo C.A."/>
            <person name="de Jong P.J."/>
            <person name="DeCaprio D."/>
            <person name="Dewar K."/>
            <person name="FitzGerald M."/>
            <person name="Gilbert J."/>
            <person name="Gibson R."/>
            <person name="Gnerre S."/>
            <person name="Goldstein S."/>
            <person name="Grafham D.V."/>
            <person name="Grocock R."/>
            <person name="Hafez N."/>
            <person name="Hagopian D.S."/>
            <person name="Hart E."/>
            <person name="Norman C.H."/>
            <person name="Humphray S."/>
            <person name="Jaffe D.B."/>
            <person name="Jones M."/>
            <person name="Kamal M."/>
            <person name="Khodiyar V.K."/>
            <person name="LaButti K."/>
            <person name="Laird G."/>
            <person name="Lehoczky J."/>
            <person name="Liu X."/>
            <person name="Lokyitsang T."/>
            <person name="Loveland J."/>
            <person name="Lui A."/>
            <person name="Macdonald P."/>
            <person name="Major J.E."/>
            <person name="Matthews L."/>
            <person name="Mauceli E."/>
            <person name="McCarroll S.A."/>
            <person name="Mihalev A.H."/>
            <person name="Mudge J."/>
            <person name="Nguyen C."/>
            <person name="Nicol R."/>
            <person name="O'Leary S.B."/>
            <person name="Osoegawa K."/>
            <person name="Schwartz D.C."/>
            <person name="Shaw-Smith C."/>
            <person name="Stankiewicz P."/>
            <person name="Steward C."/>
            <person name="Swarbreck D."/>
            <person name="Venkataraman V."/>
            <person name="Whittaker C.A."/>
            <person name="Yang X."/>
            <person name="Zimmer A.R."/>
            <person name="Bradley A."/>
            <person name="Hubbard T."/>
            <person name="Birren B.W."/>
            <person name="Rogers J."/>
            <person name="Lander E.S."/>
            <person name="Nusbaum C."/>
        </authorList>
    </citation>
    <scope>NUCLEOTIDE SEQUENCE [LARGE SCALE GENOMIC DNA]</scope>
</reference>
<dbReference type="ExpressionAtlas" id="I3L2K8">
    <property type="expression patterns" value="baseline and differential"/>
</dbReference>
<dbReference type="Ensembl" id="ENST00000571594.1">
    <property type="protein sequence ID" value="ENSP00000459751.1"/>
    <property type="gene ID" value="ENSG00000141560.16"/>
</dbReference>
<evidence type="ECO:0000313" key="1">
    <source>
        <dbReference type="Ensembl" id="ENSP00000459751.1"/>
    </source>
</evidence>
<feature type="non-terminal residue" evidence="1">
    <location>
        <position position="1"/>
    </location>
</feature>
<accession>I3L2K8</accession>
<evidence type="ECO:0000313" key="2">
    <source>
        <dbReference type="Proteomes" id="UP000005640"/>
    </source>
</evidence>
<dbReference type="ProteomicsDB" id="46977"/>
<proteinExistence type="evidence at protein level"/>
<keyword evidence="2" id="KW-1185">Reference proteome</keyword>
<dbReference type="OpenTargets" id="ENSG00000141560"/>
<dbReference type="MassIVE" id="I3L2K8"/>
<name>I3L2K8_HUMAN</name>
<dbReference type="Ensembl" id="ENST00000571594.1">
    <property type="protein sequence ID" value="ENSP00000459751.1"/>
    <property type="gene ID" value="ENSG00000141560.15"/>
</dbReference>
<reference evidence="1 2" key="2">
    <citation type="journal article" date="2004" name="Nature">
        <title>Finishing the euchromatic sequence of the human genome.</title>
        <authorList>
            <consortium name="International Human Genome Sequencing Consortium"/>
        </authorList>
    </citation>
    <scope>NUCLEOTIDE SEQUENCE [LARGE SCALE GENOMIC DNA]</scope>
</reference>
<dbReference type="EMBL" id="AC024361">
    <property type="status" value="NOT_ANNOTATED_CDS"/>
    <property type="molecule type" value="Genomic_DNA"/>
</dbReference>
<keyword evidence="3 4" id="KW-1267">Proteomics identification</keyword>
<dbReference type="UCSC" id="uc060mea.1">
    <property type="organism name" value="human"/>
</dbReference>
<protein>
    <submittedName>
        <fullName evidence="1">Fructosamine 3 kinase related protein</fullName>
    </submittedName>
</protein>